<reference evidence="4" key="1">
    <citation type="submission" date="2016-08" db="EMBL/GenBank/DDBJ databases">
        <authorList>
            <person name="Varghese N."/>
            <person name="Submissions Spin"/>
        </authorList>
    </citation>
    <scope>NUCLEOTIDE SEQUENCE [LARGE SCALE GENOMIC DNA]</scope>
    <source>
        <strain evidence="4">REICA_082</strain>
    </source>
</reference>
<feature type="coiled-coil region" evidence="1">
    <location>
        <begin position="103"/>
        <end position="130"/>
    </location>
</feature>
<sequence length="136" mass="15973">MQLTDNDQANRITVWHALSELFTGRELQDYDYRWMAKVLKESGLSREAIFVILDEEVAPALQANLLYNPTPVMDGWTEEDVKRLVTEYVRRKPTIIERVVPARLLLKQRRKHIRDELNRLTAELDKCAQEMSSKEC</sequence>
<dbReference type="EMBL" id="FMAY01000012">
    <property type="protein sequence ID" value="SCC30916.1"/>
    <property type="molecule type" value="Genomic_DNA"/>
</dbReference>
<proteinExistence type="predicted"/>
<dbReference type="AlphaFoldDB" id="A0A1C4DHZ9"/>
<dbReference type="RefSeq" id="WP_088236656.1">
    <property type="nucleotide sequence ID" value="NZ_FMAY01000012.1"/>
</dbReference>
<evidence type="ECO:0000313" key="3">
    <source>
        <dbReference type="EMBL" id="SCC30916.1"/>
    </source>
</evidence>
<gene>
    <name evidence="3" type="ORF">GA0061071_11292</name>
</gene>
<name>A0A1C4DHZ9_9ENTR</name>
<dbReference type="Pfam" id="PF23296">
    <property type="entry name" value="DUF7079"/>
    <property type="match status" value="1"/>
</dbReference>
<protein>
    <recommendedName>
        <fullName evidence="2">DUF7079 domain-containing protein</fullName>
    </recommendedName>
</protein>
<keyword evidence="1" id="KW-0175">Coiled coil</keyword>
<dbReference type="OrthoDB" id="8684941at2"/>
<organism evidence="3 4">
    <name type="scientific">Kosakonia oryzendophytica</name>
    <dbReference type="NCBI Taxonomy" id="1005665"/>
    <lineage>
        <taxon>Bacteria</taxon>
        <taxon>Pseudomonadati</taxon>
        <taxon>Pseudomonadota</taxon>
        <taxon>Gammaproteobacteria</taxon>
        <taxon>Enterobacterales</taxon>
        <taxon>Enterobacteriaceae</taxon>
        <taxon>Kosakonia</taxon>
    </lineage>
</organism>
<dbReference type="InterPro" id="IPR055507">
    <property type="entry name" value="DUF7079"/>
</dbReference>
<feature type="domain" description="DUF7079" evidence="2">
    <location>
        <begin position="10"/>
        <end position="121"/>
    </location>
</feature>
<evidence type="ECO:0000256" key="1">
    <source>
        <dbReference type="SAM" id="Coils"/>
    </source>
</evidence>
<accession>A0A1C4DHZ9</accession>
<dbReference type="Proteomes" id="UP000198975">
    <property type="component" value="Unassembled WGS sequence"/>
</dbReference>
<evidence type="ECO:0000313" key="4">
    <source>
        <dbReference type="Proteomes" id="UP000198975"/>
    </source>
</evidence>
<keyword evidence="4" id="KW-1185">Reference proteome</keyword>
<evidence type="ECO:0000259" key="2">
    <source>
        <dbReference type="Pfam" id="PF23296"/>
    </source>
</evidence>